<dbReference type="AlphaFoldDB" id="A0A8J5FCE8"/>
<dbReference type="FunFam" id="3.30.200.20:FF:000195">
    <property type="entry name" value="G-type lectin S-receptor-like serine/threonine-protein kinase"/>
    <property type="match status" value="1"/>
</dbReference>
<evidence type="ECO:0000256" key="6">
    <source>
        <dbReference type="ARBA" id="ARBA00022729"/>
    </source>
</evidence>
<dbReference type="Gene3D" id="2.90.10.10">
    <property type="entry name" value="Bulb-type lectin domain"/>
    <property type="match status" value="1"/>
</dbReference>
<evidence type="ECO:0000259" key="16">
    <source>
        <dbReference type="PROSITE" id="PS50011"/>
    </source>
</evidence>
<evidence type="ECO:0000259" key="17">
    <source>
        <dbReference type="PROSITE" id="PS50927"/>
    </source>
</evidence>
<evidence type="ECO:0000256" key="9">
    <source>
        <dbReference type="ARBA" id="ARBA00022840"/>
    </source>
</evidence>
<dbReference type="InterPro" id="IPR001480">
    <property type="entry name" value="Bulb-type_lectin_dom"/>
</dbReference>
<evidence type="ECO:0000256" key="14">
    <source>
        <dbReference type="PROSITE-ProRule" id="PRU10141"/>
    </source>
</evidence>
<feature type="domain" description="Apple" evidence="18">
    <location>
        <begin position="355"/>
        <end position="437"/>
    </location>
</feature>
<dbReference type="PROSITE" id="PS00108">
    <property type="entry name" value="PROTEIN_KINASE_ST"/>
    <property type="match status" value="1"/>
</dbReference>
<feature type="compositionally biased region" description="Acidic residues" evidence="15">
    <location>
        <begin position="893"/>
        <end position="914"/>
    </location>
</feature>
<keyword evidence="11" id="KW-0325">Glycoprotein</keyword>
<dbReference type="Pfam" id="PF01423">
    <property type="entry name" value="LSM"/>
    <property type="match status" value="1"/>
</dbReference>
<evidence type="ECO:0000256" key="7">
    <source>
        <dbReference type="ARBA" id="ARBA00022741"/>
    </source>
</evidence>
<dbReference type="InterPro" id="IPR036426">
    <property type="entry name" value="Bulb-type_lectin_dom_sf"/>
</dbReference>
<feature type="domain" description="Protein kinase" evidence="16">
    <location>
        <begin position="524"/>
        <end position="807"/>
    </location>
</feature>
<dbReference type="PANTHER" id="PTHR27002:SF932">
    <property type="entry name" value="RECEPTOR-LIKE SERINE_THREONINE-PROTEIN KINASE"/>
    <property type="match status" value="1"/>
</dbReference>
<evidence type="ECO:0000256" key="8">
    <source>
        <dbReference type="ARBA" id="ARBA00022777"/>
    </source>
</evidence>
<comment type="catalytic activity">
    <reaction evidence="13">
        <text>L-seryl-[protein] + ATP = O-phospho-L-seryl-[protein] + ADP + H(+)</text>
        <dbReference type="Rhea" id="RHEA:17989"/>
        <dbReference type="Rhea" id="RHEA-COMP:9863"/>
        <dbReference type="Rhea" id="RHEA-COMP:11604"/>
        <dbReference type="ChEBI" id="CHEBI:15378"/>
        <dbReference type="ChEBI" id="CHEBI:29999"/>
        <dbReference type="ChEBI" id="CHEBI:30616"/>
        <dbReference type="ChEBI" id="CHEBI:83421"/>
        <dbReference type="ChEBI" id="CHEBI:456216"/>
        <dbReference type="EC" id="2.7.11.1"/>
    </reaction>
</comment>
<keyword evidence="3" id="KW-0472">Membrane</keyword>
<keyword evidence="9 14" id="KW-0067">ATP-binding</keyword>
<dbReference type="GO" id="GO:0005524">
    <property type="term" value="F:ATP binding"/>
    <property type="evidence" value="ECO:0007669"/>
    <property type="project" value="UniProtKB-UniRule"/>
</dbReference>
<dbReference type="FunFam" id="2.90.10.10:FF:000005">
    <property type="entry name" value="G-type lectin S-receptor-like serine/threonine-protein kinase"/>
    <property type="match status" value="1"/>
</dbReference>
<accession>A0A8J5FCE8</accession>
<dbReference type="SUPFAM" id="SSF57414">
    <property type="entry name" value="Hairpin loop containing domain-like"/>
    <property type="match status" value="1"/>
</dbReference>
<evidence type="ECO:0000256" key="13">
    <source>
        <dbReference type="ARBA" id="ARBA00048679"/>
    </source>
</evidence>
<evidence type="ECO:0000256" key="4">
    <source>
        <dbReference type="ARBA" id="ARBA00022527"/>
    </source>
</evidence>
<dbReference type="InterPro" id="IPR000858">
    <property type="entry name" value="S_locus_glycoprot_dom"/>
</dbReference>
<dbReference type="InterPro" id="IPR001245">
    <property type="entry name" value="Ser-Thr/Tyr_kinase_cat_dom"/>
</dbReference>
<dbReference type="PROSITE" id="PS00107">
    <property type="entry name" value="PROTEIN_KINASE_ATP"/>
    <property type="match status" value="1"/>
</dbReference>
<dbReference type="GO" id="GO:0048544">
    <property type="term" value="P:recognition of pollen"/>
    <property type="evidence" value="ECO:0007669"/>
    <property type="project" value="InterPro"/>
</dbReference>
<dbReference type="Gene3D" id="3.30.200.20">
    <property type="entry name" value="Phosphorylase Kinase, domain 1"/>
    <property type="match status" value="1"/>
</dbReference>
<sequence length="966" mass="108468">MSVENLRLMETQRLDSDIVRFFSISLLSHLLLCASVLDRITPGQFISSHDTLVSDGGAFMMGFFSPSNSSSDIYVGIWYNIPQRTVVWVANREKSINDSSAAVLSIAEDSNLIINDSRGITIWSSSLSGSGTTSNGTELVLLNSGNLVLRKSKNNILWQSFDHPTDTFLIGMTIGFNYVNTHPPVIFFTSWKNGNDPSPGKFSFGIDSNAYLQLLTWRGSMIYWRSQVWDGNLMGRASSRNFTSMIYLTLTRRNDGFSLELSVSDPSSFARCTLHHSGAMQCSSWDRISQNWQIYSSVPTNDCNLYGWCGQFAYCDPYATLAACKCLEGFEPTLQSQWDIGNYSAGGSRRMLLQCGEGDEFQRVEGMKLPDQFVYLRNRNLGDCKSECIRNCSCTAYAYAEVTQDNSTMTRCLVWMGELIDTETFPAGGQDLYLRLMNSTSSTLGSKSKSRKTIIIVSLSSAIFCLVCSFMLWKFRKEIKGICLSVNSQNNLIVFDESSGEEPVQGQKLPLIHFDVLLVATDNFSDSNKLGRGGFGIVYKGKLPSGQEIAVKRLLIGSGQGAMEFKNEMITIIKLQHKNLVKLLGCCVHGEEKLLVYEYMPNKALDFFLFDPAQKIELDWGKRFNIIKGIARGLLYLHEDSRLRIIHRDLKASNILLDRDMTPKISDFGIARIFRGNQNEANTKRIVGTYGYMSPEYALQGLFSVKSDVYSFGVLLLEILRGCQISSFPENRNYHNLLDYAWKLWSEGNAKEYIDPSIANSCNLDQAIKSIHLFFSYFKELVGKEVTVELKNDLAIRGTLHSVDQYLNIKSMAPFLSLLFTSQSSWWSVLQGLPHNIVESSSDLEFKSLWQSSSSDSKIAVKSTNHSYSTLLAMAVGISQKKNVDDTVRRESESEDDGLDMGDDDDVEEPENEPEAVRKEPTIEKPAPVSIPPKDAKRQLSKKELKKKEMTELDALLYEMGIANFN</sequence>
<dbReference type="Pfam" id="PF08276">
    <property type="entry name" value="PAN_2"/>
    <property type="match status" value="1"/>
</dbReference>
<dbReference type="Pfam" id="PF05212">
    <property type="entry name" value="DUF707"/>
    <property type="match status" value="1"/>
</dbReference>
<dbReference type="SMART" id="SM00220">
    <property type="entry name" value="S_TKc"/>
    <property type="match status" value="1"/>
</dbReference>
<dbReference type="EMBL" id="JACMSC010000016">
    <property type="protein sequence ID" value="KAG6483593.1"/>
    <property type="molecule type" value="Genomic_DNA"/>
</dbReference>
<dbReference type="FunFam" id="1.10.510.10:FF:000060">
    <property type="entry name" value="G-type lectin S-receptor-like serine/threonine-protein kinase"/>
    <property type="match status" value="1"/>
</dbReference>
<dbReference type="CDD" id="cd01098">
    <property type="entry name" value="PAN_AP_plant"/>
    <property type="match status" value="1"/>
</dbReference>
<dbReference type="SMART" id="SM00108">
    <property type="entry name" value="B_lectin"/>
    <property type="match status" value="1"/>
</dbReference>
<keyword evidence="10" id="KW-1015">Disulfide bond</keyword>
<keyword evidence="6" id="KW-0732">Signal</keyword>
<dbReference type="Pfam" id="PF00954">
    <property type="entry name" value="S_locus_glycop"/>
    <property type="match status" value="1"/>
</dbReference>
<comment type="subcellular location">
    <subcellularLocation>
        <location evidence="1">Cell membrane</location>
        <topology evidence="1">Single-pass type I membrane protein</topology>
    </subcellularLocation>
</comment>
<dbReference type="GO" id="GO:0005886">
    <property type="term" value="C:plasma membrane"/>
    <property type="evidence" value="ECO:0007669"/>
    <property type="project" value="UniProtKB-SubCell"/>
</dbReference>
<keyword evidence="7 14" id="KW-0547">Nucleotide-binding</keyword>
<evidence type="ECO:0000256" key="2">
    <source>
        <dbReference type="ARBA" id="ARBA00012513"/>
    </source>
</evidence>
<dbReference type="Pfam" id="PF01453">
    <property type="entry name" value="B_lectin"/>
    <property type="match status" value="1"/>
</dbReference>
<evidence type="ECO:0000313" key="19">
    <source>
        <dbReference type="EMBL" id="KAG6483593.1"/>
    </source>
</evidence>
<proteinExistence type="predicted"/>
<dbReference type="Gene3D" id="2.30.30.100">
    <property type="match status" value="1"/>
</dbReference>
<feature type="region of interest" description="Disordered" evidence="15">
    <location>
        <begin position="883"/>
        <end position="946"/>
    </location>
</feature>
<dbReference type="InterPro" id="IPR011009">
    <property type="entry name" value="Kinase-like_dom_sf"/>
</dbReference>
<protein>
    <recommendedName>
        <fullName evidence="2">non-specific serine/threonine protein kinase</fullName>
        <ecNumber evidence="2">2.7.11.1</ecNumber>
    </recommendedName>
</protein>
<dbReference type="InterPro" id="IPR007877">
    <property type="entry name" value="DUF707"/>
</dbReference>
<dbReference type="InterPro" id="IPR000719">
    <property type="entry name" value="Prot_kinase_dom"/>
</dbReference>
<dbReference type="SMART" id="SM00473">
    <property type="entry name" value="PAN_AP"/>
    <property type="match status" value="1"/>
</dbReference>
<comment type="caution">
    <text evidence="19">The sequence shown here is derived from an EMBL/GenBank/DDBJ whole genome shotgun (WGS) entry which is preliminary data.</text>
</comment>
<gene>
    <name evidence="19" type="ORF">ZIOFF_060241</name>
</gene>
<name>A0A8J5FCE8_ZINOF</name>
<keyword evidence="3" id="KW-1003">Cell membrane</keyword>
<keyword evidence="20" id="KW-1185">Reference proteome</keyword>
<evidence type="ECO:0000256" key="11">
    <source>
        <dbReference type="ARBA" id="ARBA00023180"/>
    </source>
</evidence>
<dbReference type="InterPro" id="IPR010920">
    <property type="entry name" value="LSM_dom_sf"/>
</dbReference>
<dbReference type="PROSITE" id="PS50011">
    <property type="entry name" value="PROTEIN_KINASE_DOM"/>
    <property type="match status" value="1"/>
</dbReference>
<keyword evidence="5" id="KW-0808">Transferase</keyword>
<dbReference type="PANTHER" id="PTHR27002">
    <property type="entry name" value="RECEPTOR-LIKE SERINE/THREONINE-PROTEIN KINASE SD1-8"/>
    <property type="match status" value="1"/>
</dbReference>
<dbReference type="SUPFAM" id="SSF50182">
    <property type="entry name" value="Sm-like ribonucleoproteins"/>
    <property type="match status" value="1"/>
</dbReference>
<dbReference type="InterPro" id="IPR003609">
    <property type="entry name" value="Pan_app"/>
</dbReference>
<dbReference type="SUPFAM" id="SSF51110">
    <property type="entry name" value="alpha-D-mannose-specific plant lectins"/>
    <property type="match status" value="1"/>
</dbReference>
<evidence type="ECO:0000313" key="20">
    <source>
        <dbReference type="Proteomes" id="UP000734854"/>
    </source>
</evidence>
<feature type="compositionally biased region" description="Basic and acidic residues" evidence="15">
    <location>
        <begin position="883"/>
        <end position="892"/>
    </location>
</feature>
<dbReference type="SUPFAM" id="SSF56112">
    <property type="entry name" value="Protein kinase-like (PK-like)"/>
    <property type="match status" value="1"/>
</dbReference>
<feature type="compositionally biased region" description="Basic and acidic residues" evidence="15">
    <location>
        <begin position="934"/>
        <end position="946"/>
    </location>
</feature>
<feature type="domain" description="Bulb-type lectin" evidence="17">
    <location>
        <begin position="37"/>
        <end position="162"/>
    </location>
</feature>
<dbReference type="Pfam" id="PF07714">
    <property type="entry name" value="PK_Tyr_Ser-Thr"/>
    <property type="match status" value="1"/>
</dbReference>
<evidence type="ECO:0000259" key="18">
    <source>
        <dbReference type="PROSITE" id="PS50948"/>
    </source>
</evidence>
<evidence type="ECO:0000256" key="3">
    <source>
        <dbReference type="ARBA" id="ARBA00022475"/>
    </source>
</evidence>
<dbReference type="GO" id="GO:0051707">
    <property type="term" value="P:response to other organism"/>
    <property type="evidence" value="ECO:0007669"/>
    <property type="project" value="UniProtKB-ARBA"/>
</dbReference>
<dbReference type="PROSITE" id="PS50948">
    <property type="entry name" value="PAN"/>
    <property type="match status" value="1"/>
</dbReference>
<dbReference type="InterPro" id="IPR017441">
    <property type="entry name" value="Protein_kinase_ATP_BS"/>
</dbReference>
<dbReference type="PROSITE" id="PS50927">
    <property type="entry name" value="BULB_LECTIN"/>
    <property type="match status" value="1"/>
</dbReference>
<dbReference type="InterPro" id="IPR008271">
    <property type="entry name" value="Ser/Thr_kinase_AS"/>
</dbReference>
<keyword evidence="8" id="KW-0418">Kinase</keyword>
<comment type="catalytic activity">
    <reaction evidence="12">
        <text>L-threonyl-[protein] + ATP = O-phospho-L-threonyl-[protein] + ADP + H(+)</text>
        <dbReference type="Rhea" id="RHEA:46608"/>
        <dbReference type="Rhea" id="RHEA-COMP:11060"/>
        <dbReference type="Rhea" id="RHEA-COMP:11605"/>
        <dbReference type="ChEBI" id="CHEBI:15378"/>
        <dbReference type="ChEBI" id="CHEBI:30013"/>
        <dbReference type="ChEBI" id="CHEBI:30616"/>
        <dbReference type="ChEBI" id="CHEBI:61977"/>
        <dbReference type="ChEBI" id="CHEBI:456216"/>
        <dbReference type="EC" id="2.7.11.1"/>
    </reaction>
</comment>
<reference evidence="19 20" key="1">
    <citation type="submission" date="2020-08" db="EMBL/GenBank/DDBJ databases">
        <title>Plant Genome Project.</title>
        <authorList>
            <person name="Zhang R.-G."/>
        </authorList>
    </citation>
    <scope>NUCLEOTIDE SEQUENCE [LARGE SCALE GENOMIC DNA]</scope>
    <source>
        <tissue evidence="19">Rhizome</tissue>
    </source>
</reference>
<evidence type="ECO:0000256" key="15">
    <source>
        <dbReference type="SAM" id="MobiDB-lite"/>
    </source>
</evidence>
<evidence type="ECO:0000256" key="10">
    <source>
        <dbReference type="ARBA" id="ARBA00023157"/>
    </source>
</evidence>
<dbReference type="EC" id="2.7.11.1" evidence="2"/>
<evidence type="ECO:0000256" key="5">
    <source>
        <dbReference type="ARBA" id="ARBA00022679"/>
    </source>
</evidence>
<organism evidence="19 20">
    <name type="scientific">Zingiber officinale</name>
    <name type="common">Ginger</name>
    <name type="synonym">Amomum zingiber</name>
    <dbReference type="NCBI Taxonomy" id="94328"/>
    <lineage>
        <taxon>Eukaryota</taxon>
        <taxon>Viridiplantae</taxon>
        <taxon>Streptophyta</taxon>
        <taxon>Embryophyta</taxon>
        <taxon>Tracheophyta</taxon>
        <taxon>Spermatophyta</taxon>
        <taxon>Magnoliopsida</taxon>
        <taxon>Liliopsida</taxon>
        <taxon>Zingiberales</taxon>
        <taxon>Zingiberaceae</taxon>
        <taxon>Zingiber</taxon>
    </lineage>
</organism>
<dbReference type="GO" id="GO:0004674">
    <property type="term" value="F:protein serine/threonine kinase activity"/>
    <property type="evidence" value="ECO:0007669"/>
    <property type="project" value="UniProtKB-KW"/>
</dbReference>
<evidence type="ECO:0000256" key="1">
    <source>
        <dbReference type="ARBA" id="ARBA00004251"/>
    </source>
</evidence>
<dbReference type="InterPro" id="IPR001163">
    <property type="entry name" value="Sm_dom_euk/arc"/>
</dbReference>
<keyword evidence="4" id="KW-0723">Serine/threonine-protein kinase</keyword>
<dbReference type="CDD" id="cd00028">
    <property type="entry name" value="B_lectin"/>
    <property type="match status" value="1"/>
</dbReference>
<feature type="binding site" evidence="14">
    <location>
        <position position="552"/>
    </location>
    <ligand>
        <name>ATP</name>
        <dbReference type="ChEBI" id="CHEBI:30616"/>
    </ligand>
</feature>
<dbReference type="Gene3D" id="1.10.510.10">
    <property type="entry name" value="Transferase(Phosphotransferase) domain 1"/>
    <property type="match status" value="1"/>
</dbReference>
<evidence type="ECO:0000256" key="12">
    <source>
        <dbReference type="ARBA" id="ARBA00047899"/>
    </source>
</evidence>
<dbReference type="Proteomes" id="UP000734854">
    <property type="component" value="Unassembled WGS sequence"/>
</dbReference>